<evidence type="ECO:0000256" key="1">
    <source>
        <dbReference type="SAM" id="MobiDB-lite"/>
    </source>
</evidence>
<sequence>MGLLRFLFIAIAVLYAVRLIARLLLPMFFKSILNKAQQQANSQYQQQQQPPRKPEGSIRVDYVPHEKRSSVPDSEGEYVSYEEVK</sequence>
<name>A0ABP9G0D3_9SPHI</name>
<dbReference type="EMBL" id="BAABJI010000002">
    <property type="protein sequence ID" value="GAA4924448.1"/>
    <property type="molecule type" value="Genomic_DNA"/>
</dbReference>
<dbReference type="InterPro" id="IPR032272">
    <property type="entry name" value="DUF4834"/>
</dbReference>
<dbReference type="Pfam" id="PF16118">
    <property type="entry name" value="DUF4834"/>
    <property type="match status" value="1"/>
</dbReference>
<keyword evidence="4" id="KW-1185">Reference proteome</keyword>
<evidence type="ECO:0000313" key="4">
    <source>
        <dbReference type="Proteomes" id="UP001501436"/>
    </source>
</evidence>
<comment type="caution">
    <text evidence="3">The sequence shown here is derived from an EMBL/GenBank/DDBJ whole genome shotgun (WGS) entry which is preliminary data.</text>
</comment>
<feature type="region of interest" description="Disordered" evidence="1">
    <location>
        <begin position="40"/>
        <end position="85"/>
    </location>
</feature>
<feature type="transmembrane region" description="Helical" evidence="2">
    <location>
        <begin position="6"/>
        <end position="25"/>
    </location>
</feature>
<keyword evidence="2" id="KW-0472">Membrane</keyword>
<evidence type="ECO:0000256" key="2">
    <source>
        <dbReference type="SAM" id="Phobius"/>
    </source>
</evidence>
<feature type="compositionally biased region" description="Basic and acidic residues" evidence="1">
    <location>
        <begin position="52"/>
        <end position="70"/>
    </location>
</feature>
<gene>
    <name evidence="3" type="ORF">GCM10023313_31050</name>
</gene>
<organism evidence="3 4">
    <name type="scientific">Mucilaginibacter defluvii</name>
    <dbReference type="NCBI Taxonomy" id="1196019"/>
    <lineage>
        <taxon>Bacteria</taxon>
        <taxon>Pseudomonadati</taxon>
        <taxon>Bacteroidota</taxon>
        <taxon>Sphingobacteriia</taxon>
        <taxon>Sphingobacteriales</taxon>
        <taxon>Sphingobacteriaceae</taxon>
        <taxon>Mucilaginibacter</taxon>
    </lineage>
</organism>
<evidence type="ECO:0000313" key="3">
    <source>
        <dbReference type="EMBL" id="GAA4924448.1"/>
    </source>
</evidence>
<reference evidence="4" key="1">
    <citation type="journal article" date="2019" name="Int. J. Syst. Evol. Microbiol.">
        <title>The Global Catalogue of Microorganisms (GCM) 10K type strain sequencing project: providing services to taxonomists for standard genome sequencing and annotation.</title>
        <authorList>
            <consortium name="The Broad Institute Genomics Platform"/>
            <consortium name="The Broad Institute Genome Sequencing Center for Infectious Disease"/>
            <person name="Wu L."/>
            <person name="Ma J."/>
        </authorList>
    </citation>
    <scope>NUCLEOTIDE SEQUENCE [LARGE SCALE GENOMIC DNA]</scope>
    <source>
        <strain evidence="4">JCM 18283</strain>
    </source>
</reference>
<dbReference type="Proteomes" id="UP001501436">
    <property type="component" value="Unassembled WGS sequence"/>
</dbReference>
<protein>
    <recommendedName>
        <fullName evidence="5">DUF4834 domain-containing protein</fullName>
    </recommendedName>
</protein>
<evidence type="ECO:0008006" key="5">
    <source>
        <dbReference type="Google" id="ProtNLM"/>
    </source>
</evidence>
<proteinExistence type="predicted"/>
<dbReference type="RefSeq" id="WP_345332281.1">
    <property type="nucleotide sequence ID" value="NZ_BAABJI010000002.1"/>
</dbReference>
<keyword evidence="2" id="KW-1133">Transmembrane helix</keyword>
<feature type="compositionally biased region" description="Low complexity" evidence="1">
    <location>
        <begin position="40"/>
        <end position="49"/>
    </location>
</feature>
<accession>A0ABP9G0D3</accession>
<keyword evidence="2" id="KW-0812">Transmembrane</keyword>